<organism evidence="1 2">
    <name type="scientific">Brevibacillus agri</name>
    <dbReference type="NCBI Taxonomy" id="51101"/>
    <lineage>
        <taxon>Bacteria</taxon>
        <taxon>Bacillati</taxon>
        <taxon>Bacillota</taxon>
        <taxon>Bacilli</taxon>
        <taxon>Bacillales</taxon>
        <taxon>Paenibacillaceae</taxon>
        <taxon>Brevibacillus</taxon>
    </lineage>
</organism>
<dbReference type="EMBL" id="RHHN01000030">
    <property type="protein sequence ID" value="RNB56062.1"/>
    <property type="molecule type" value="Genomic_DNA"/>
</dbReference>
<dbReference type="OrthoDB" id="10013005at2"/>
<gene>
    <name evidence="1" type="ORF">EB820_10540</name>
</gene>
<accession>A0A3M8AY62</accession>
<evidence type="ECO:0000313" key="1">
    <source>
        <dbReference type="EMBL" id="RNB56062.1"/>
    </source>
</evidence>
<name>A0A3M8AY62_9BACL</name>
<evidence type="ECO:0000313" key="2">
    <source>
        <dbReference type="Proteomes" id="UP000276178"/>
    </source>
</evidence>
<dbReference type="AlphaFoldDB" id="A0A3M8AY62"/>
<reference evidence="1 2" key="1">
    <citation type="submission" date="2018-10" db="EMBL/GenBank/DDBJ databases">
        <title>Phylogenomics of Brevibacillus.</title>
        <authorList>
            <person name="Dunlap C."/>
        </authorList>
    </citation>
    <scope>NUCLEOTIDE SEQUENCE [LARGE SCALE GENOMIC DNA]</scope>
    <source>
        <strain evidence="1 2">NRRL NRS 1219</strain>
    </source>
</reference>
<protein>
    <submittedName>
        <fullName evidence="1">Uncharacterized protein</fullName>
    </submittedName>
</protein>
<sequence length="179" mass="20614">MNMIDMKLYITLPSDNIDFRCIEKVLIPIQNKTEIQRAIDPSDSNFMEALVITSQGKQVSDFRFCEARLLTQLIALVEDYYLSAEKAISDNVYGLSVITIGLRKTGENKLLLTATRDGNRIVQVELPEKELIDNLFSLAKEYFSYLIEYGISTSFHAKELSIVCEYETRYKDIYRKSLD</sequence>
<dbReference type="Proteomes" id="UP000276178">
    <property type="component" value="Unassembled WGS sequence"/>
</dbReference>
<comment type="caution">
    <text evidence="1">The sequence shown here is derived from an EMBL/GenBank/DDBJ whole genome shotgun (WGS) entry which is preliminary data.</text>
</comment>
<proteinExistence type="predicted"/>